<evidence type="ECO:0000259" key="2">
    <source>
        <dbReference type="PROSITE" id="PS51903"/>
    </source>
</evidence>
<dbReference type="EMBL" id="LXQA010626030">
    <property type="protein sequence ID" value="MCI62824.1"/>
    <property type="molecule type" value="Genomic_DNA"/>
</dbReference>
<proteinExistence type="predicted"/>
<dbReference type="SUPFAM" id="SSF81923">
    <property type="entry name" value="Double Clp-N motif"/>
    <property type="match status" value="1"/>
</dbReference>
<evidence type="ECO:0000313" key="4">
    <source>
        <dbReference type="Proteomes" id="UP000265520"/>
    </source>
</evidence>
<dbReference type="Gene3D" id="1.10.1780.10">
    <property type="entry name" value="Clp, N-terminal domain"/>
    <property type="match status" value="1"/>
</dbReference>
<feature type="domain" description="Clp R" evidence="2">
    <location>
        <begin position="3"/>
        <end position="63"/>
    </location>
</feature>
<evidence type="ECO:0000313" key="3">
    <source>
        <dbReference type="EMBL" id="MCI62824.1"/>
    </source>
</evidence>
<protein>
    <submittedName>
        <fullName evidence="3">Chaperone protein ClpB1-like</fullName>
    </submittedName>
</protein>
<comment type="caution">
    <text evidence="3">The sequence shown here is derived from an EMBL/GenBank/DDBJ whole genome shotgun (WGS) entry which is preliminary data.</text>
</comment>
<keyword evidence="1" id="KW-0677">Repeat</keyword>
<dbReference type="PROSITE" id="PS51903">
    <property type="entry name" value="CLP_R"/>
    <property type="match status" value="1"/>
</dbReference>
<evidence type="ECO:0000256" key="1">
    <source>
        <dbReference type="PROSITE-ProRule" id="PRU01251"/>
    </source>
</evidence>
<dbReference type="Proteomes" id="UP000265520">
    <property type="component" value="Unassembled WGS sequence"/>
</dbReference>
<dbReference type="InterPro" id="IPR036628">
    <property type="entry name" value="Clp_N_dom_sf"/>
</dbReference>
<accession>A0A392TQA3</accession>
<dbReference type="Pfam" id="PF02861">
    <property type="entry name" value="Clp_N"/>
    <property type="match status" value="1"/>
</dbReference>
<sequence>MNPEKFTHKTNEVLAGAHELASTSGHAQFTPLHLASVLISEPNGIFYQAISNVGGGEESARAV</sequence>
<feature type="non-terminal residue" evidence="3">
    <location>
        <position position="63"/>
    </location>
</feature>
<name>A0A392TQA3_9FABA</name>
<dbReference type="InterPro" id="IPR004176">
    <property type="entry name" value="Clp_R_N"/>
</dbReference>
<reference evidence="3 4" key="1">
    <citation type="journal article" date="2018" name="Front. Plant Sci.">
        <title>Red Clover (Trifolium pratense) and Zigzag Clover (T. medium) - A Picture of Genomic Similarities and Differences.</title>
        <authorList>
            <person name="Dluhosova J."/>
            <person name="Istvanek J."/>
            <person name="Nedelnik J."/>
            <person name="Repkova J."/>
        </authorList>
    </citation>
    <scope>NUCLEOTIDE SEQUENCE [LARGE SCALE GENOMIC DNA]</scope>
    <source>
        <strain evidence="4">cv. 10/8</strain>
        <tissue evidence="3">Leaf</tissue>
    </source>
</reference>
<dbReference type="AlphaFoldDB" id="A0A392TQA3"/>
<keyword evidence="4" id="KW-1185">Reference proteome</keyword>
<organism evidence="3 4">
    <name type="scientific">Trifolium medium</name>
    <dbReference type="NCBI Taxonomy" id="97028"/>
    <lineage>
        <taxon>Eukaryota</taxon>
        <taxon>Viridiplantae</taxon>
        <taxon>Streptophyta</taxon>
        <taxon>Embryophyta</taxon>
        <taxon>Tracheophyta</taxon>
        <taxon>Spermatophyta</taxon>
        <taxon>Magnoliopsida</taxon>
        <taxon>eudicotyledons</taxon>
        <taxon>Gunneridae</taxon>
        <taxon>Pentapetalae</taxon>
        <taxon>rosids</taxon>
        <taxon>fabids</taxon>
        <taxon>Fabales</taxon>
        <taxon>Fabaceae</taxon>
        <taxon>Papilionoideae</taxon>
        <taxon>50 kb inversion clade</taxon>
        <taxon>NPAAA clade</taxon>
        <taxon>Hologalegina</taxon>
        <taxon>IRL clade</taxon>
        <taxon>Trifolieae</taxon>
        <taxon>Trifolium</taxon>
    </lineage>
</organism>